<keyword evidence="5" id="KW-0560">Oxidoreductase</keyword>
<evidence type="ECO:0000313" key="10">
    <source>
        <dbReference type="Proteomes" id="UP000037251"/>
    </source>
</evidence>
<dbReference type="Proteomes" id="UP000037251">
    <property type="component" value="Unassembled WGS sequence"/>
</dbReference>
<dbReference type="Gene3D" id="2.60.130.10">
    <property type="entry name" value="Aromatic compound dioxygenase"/>
    <property type="match status" value="1"/>
</dbReference>
<evidence type="ECO:0000256" key="3">
    <source>
        <dbReference type="ARBA" id="ARBA00022723"/>
    </source>
</evidence>
<comment type="cofactor">
    <cofactor evidence="1">
        <name>Fe(3+)</name>
        <dbReference type="ChEBI" id="CHEBI:29034"/>
    </cofactor>
</comment>
<dbReference type="eggNOG" id="COG3485">
    <property type="taxonomic scope" value="Bacteria"/>
</dbReference>
<dbReference type="InterPro" id="IPR007535">
    <property type="entry name" value="Catechol_dOase_N"/>
</dbReference>
<dbReference type="InterPro" id="IPR050770">
    <property type="entry name" value="Intradiol_RC_Dioxygenase"/>
</dbReference>
<sequence>MTSEFTAHITEAVVDSLEGTADPRLRELLAALTRHLHAFVRETEPTMAEWGRAVDFLTATGQACTDTRQEFVLLSDVLGVSMLVETINSEGAGGEDGREAGNGNGGENGSEDVTESTVLGPFHMTESPVRALGADIDLVGDGEPCVVSGRVLSRDGTPLPGATLDVWQANAEGYYDVQQPQVQPPGNGRGLFTADDEGRFRFRTCVPSPYPIPTDGPVGDLLRATGRHPYRPAHIHFIASAEGHAPVTTHIFVAGSDHLDSDAVFAVKESLVKDFSETDDPSLAREFGLPNPFRHARFDLVLNPVRS</sequence>
<dbReference type="Pfam" id="PF00775">
    <property type="entry name" value="Dioxygenase_C"/>
    <property type="match status" value="1"/>
</dbReference>
<dbReference type="OrthoDB" id="9800887at2"/>
<keyword evidence="3" id="KW-0479">Metal-binding</keyword>
<evidence type="ECO:0000256" key="6">
    <source>
        <dbReference type="ARBA" id="ARBA00023004"/>
    </source>
</evidence>
<dbReference type="RefSeq" id="WP_030040874.1">
    <property type="nucleotide sequence ID" value="NZ_KL575603.1"/>
</dbReference>
<dbReference type="PANTHER" id="PTHR33711:SF7">
    <property type="entry name" value="INTRADIOL RING-CLEAVAGE DIOXYGENASES DOMAIN-CONTAINING PROTEIN-RELATED"/>
    <property type="match status" value="1"/>
</dbReference>
<dbReference type="InterPro" id="IPR000627">
    <property type="entry name" value="Intradiol_dOase_C"/>
</dbReference>
<dbReference type="Pfam" id="PF04444">
    <property type="entry name" value="Dioxygenase_N"/>
    <property type="match status" value="1"/>
</dbReference>
<keyword evidence="10" id="KW-1185">Reference proteome</keyword>
<comment type="similarity">
    <text evidence="2">Belongs to the intradiol ring-cleavage dioxygenase family.</text>
</comment>
<evidence type="ECO:0000256" key="4">
    <source>
        <dbReference type="ARBA" id="ARBA00022964"/>
    </source>
</evidence>
<evidence type="ECO:0000256" key="2">
    <source>
        <dbReference type="ARBA" id="ARBA00007825"/>
    </source>
</evidence>
<gene>
    <name evidence="9" type="ORF">ADK37_19520</name>
</gene>
<organism evidence="9 10">
    <name type="scientific">Streptomyces resistomycificus</name>
    <dbReference type="NCBI Taxonomy" id="67356"/>
    <lineage>
        <taxon>Bacteria</taxon>
        <taxon>Bacillati</taxon>
        <taxon>Actinomycetota</taxon>
        <taxon>Actinomycetes</taxon>
        <taxon>Kitasatosporales</taxon>
        <taxon>Streptomycetaceae</taxon>
        <taxon>Streptomyces</taxon>
        <taxon>Streptomyces aurantiacus group</taxon>
    </lineage>
</organism>
<dbReference type="PROSITE" id="PS00083">
    <property type="entry name" value="INTRADIOL_DIOXYGENAS"/>
    <property type="match status" value="1"/>
</dbReference>
<name>A0A0L8L7Z3_9ACTN</name>
<dbReference type="SUPFAM" id="SSF49482">
    <property type="entry name" value="Aromatic compound dioxygenase"/>
    <property type="match status" value="1"/>
</dbReference>
<accession>A0A0L8L7Z3</accession>
<evidence type="ECO:0000256" key="5">
    <source>
        <dbReference type="ARBA" id="ARBA00023002"/>
    </source>
</evidence>
<reference evidence="10" key="1">
    <citation type="submission" date="2015-07" db="EMBL/GenBank/DDBJ databases">
        <authorList>
            <person name="Ju K.-S."/>
            <person name="Doroghazi J.R."/>
            <person name="Metcalf W.W."/>
        </authorList>
    </citation>
    <scope>NUCLEOTIDE SEQUENCE [LARGE SCALE GENOMIC DNA]</scope>
    <source>
        <strain evidence="10">NRRL 2290</strain>
    </source>
</reference>
<dbReference type="STRING" id="67356.AQJ84_05055"/>
<comment type="caution">
    <text evidence="9">The sequence shown here is derived from an EMBL/GenBank/DDBJ whole genome shotgun (WGS) entry which is preliminary data.</text>
</comment>
<dbReference type="GO" id="GO:0009712">
    <property type="term" value="P:catechol-containing compound metabolic process"/>
    <property type="evidence" value="ECO:0007669"/>
    <property type="project" value="InterPro"/>
</dbReference>
<protein>
    <submittedName>
        <fullName evidence="9">6-chlorohydroxyquinol-1,2-dioxygenase</fullName>
    </submittedName>
</protein>
<evidence type="ECO:0000259" key="8">
    <source>
        <dbReference type="PROSITE" id="PS00083"/>
    </source>
</evidence>
<dbReference type="AlphaFoldDB" id="A0A0L8L7Z3"/>
<evidence type="ECO:0000256" key="7">
    <source>
        <dbReference type="SAM" id="MobiDB-lite"/>
    </source>
</evidence>
<evidence type="ECO:0000256" key="1">
    <source>
        <dbReference type="ARBA" id="ARBA00001965"/>
    </source>
</evidence>
<feature type="region of interest" description="Disordered" evidence="7">
    <location>
        <begin position="89"/>
        <end position="113"/>
    </location>
</feature>
<dbReference type="EMBL" id="LGUS01000165">
    <property type="protein sequence ID" value="KOG34277.1"/>
    <property type="molecule type" value="Genomic_DNA"/>
</dbReference>
<dbReference type="PANTHER" id="PTHR33711">
    <property type="entry name" value="DIOXYGENASE, PUTATIVE (AFU_ORTHOLOGUE AFUA_2G02910)-RELATED"/>
    <property type="match status" value="1"/>
</dbReference>
<dbReference type="GO" id="GO:0018576">
    <property type="term" value="F:catechol 1,2-dioxygenase activity"/>
    <property type="evidence" value="ECO:0007669"/>
    <property type="project" value="InterPro"/>
</dbReference>
<keyword evidence="4 9" id="KW-0223">Dioxygenase</keyword>
<dbReference type="InterPro" id="IPR015889">
    <property type="entry name" value="Intradiol_dOase_core"/>
</dbReference>
<feature type="domain" description="Intradiol ring-cleavage dioxygenases" evidence="8">
    <location>
        <begin position="147"/>
        <end position="175"/>
    </location>
</feature>
<proteinExistence type="inferred from homology"/>
<evidence type="ECO:0000313" key="9">
    <source>
        <dbReference type="EMBL" id="KOG34277.1"/>
    </source>
</evidence>
<dbReference type="GO" id="GO:0008199">
    <property type="term" value="F:ferric iron binding"/>
    <property type="evidence" value="ECO:0007669"/>
    <property type="project" value="InterPro"/>
</dbReference>
<dbReference type="PATRIC" id="fig|67356.5.peg.4149"/>
<keyword evidence="6" id="KW-0408">Iron</keyword>